<evidence type="ECO:0000256" key="1">
    <source>
        <dbReference type="SAM" id="Phobius"/>
    </source>
</evidence>
<proteinExistence type="predicted"/>
<keyword evidence="3" id="KW-1185">Reference proteome</keyword>
<keyword evidence="1" id="KW-0472">Membrane</keyword>
<evidence type="ECO:0000313" key="2">
    <source>
        <dbReference type="EMBL" id="KAH9522622.1"/>
    </source>
</evidence>
<sequence length="69" mass="7859">MNLIGNNNRSSFIHHHNINTSTSSMMINNEINQLIFTEDDIWKKDRMTVFCFCATALGAIATLAMYCTE</sequence>
<reference evidence="2" key="2">
    <citation type="journal article" date="2022" name="Res Sq">
        <title>Comparative Genomics Reveals Insights into the Divergent Evolution of Astigmatic Mites and Household Pest Adaptations.</title>
        <authorList>
            <person name="Xiong Q."/>
            <person name="Wan A.T.-Y."/>
            <person name="Liu X.-Y."/>
            <person name="Fung C.S.-H."/>
            <person name="Xiao X."/>
            <person name="Malainual N."/>
            <person name="Hou J."/>
            <person name="Wang L."/>
            <person name="Wang M."/>
            <person name="Yang K."/>
            <person name="Cui Y."/>
            <person name="Leung E."/>
            <person name="Nong W."/>
            <person name="Shin S.-K."/>
            <person name="Au S."/>
            <person name="Jeong K.Y."/>
            <person name="Chew F.T."/>
            <person name="Hui J."/>
            <person name="Leung T.F."/>
            <person name="Tungtrongchitr A."/>
            <person name="Zhong N."/>
            <person name="Liu Z."/>
            <person name="Tsui S."/>
        </authorList>
    </citation>
    <scope>NUCLEOTIDE SEQUENCE</scope>
    <source>
        <strain evidence="2">Derf</strain>
        <tissue evidence="2">Whole organism</tissue>
    </source>
</reference>
<protein>
    <submittedName>
        <fullName evidence="2">Uncharacterized protein</fullName>
    </submittedName>
</protein>
<dbReference type="EMBL" id="ASGP02000002">
    <property type="protein sequence ID" value="KAH9522622.1"/>
    <property type="molecule type" value="Genomic_DNA"/>
</dbReference>
<name>A0A922I4Z7_DERFA</name>
<organism evidence="2 3">
    <name type="scientific">Dermatophagoides farinae</name>
    <name type="common">American house dust mite</name>
    <dbReference type="NCBI Taxonomy" id="6954"/>
    <lineage>
        <taxon>Eukaryota</taxon>
        <taxon>Metazoa</taxon>
        <taxon>Ecdysozoa</taxon>
        <taxon>Arthropoda</taxon>
        <taxon>Chelicerata</taxon>
        <taxon>Arachnida</taxon>
        <taxon>Acari</taxon>
        <taxon>Acariformes</taxon>
        <taxon>Sarcoptiformes</taxon>
        <taxon>Astigmata</taxon>
        <taxon>Psoroptidia</taxon>
        <taxon>Analgoidea</taxon>
        <taxon>Pyroglyphidae</taxon>
        <taxon>Dermatophagoidinae</taxon>
        <taxon>Dermatophagoides</taxon>
    </lineage>
</organism>
<keyword evidence="1" id="KW-1133">Transmembrane helix</keyword>
<accession>A0A922I4Z7</accession>
<feature type="transmembrane region" description="Helical" evidence="1">
    <location>
        <begin position="47"/>
        <end position="66"/>
    </location>
</feature>
<dbReference type="Proteomes" id="UP000790347">
    <property type="component" value="Unassembled WGS sequence"/>
</dbReference>
<reference evidence="2" key="1">
    <citation type="submission" date="2013-05" db="EMBL/GenBank/DDBJ databases">
        <authorList>
            <person name="Yim A.K.Y."/>
            <person name="Chan T.F."/>
            <person name="Ji K.M."/>
            <person name="Liu X.Y."/>
            <person name="Zhou J.W."/>
            <person name="Li R.Q."/>
            <person name="Yang K.Y."/>
            <person name="Li J."/>
            <person name="Li M."/>
            <person name="Law P.T.W."/>
            <person name="Wu Y.L."/>
            <person name="Cai Z.L."/>
            <person name="Qin H."/>
            <person name="Bao Y."/>
            <person name="Leung R.K.K."/>
            <person name="Ng P.K.S."/>
            <person name="Zou J."/>
            <person name="Zhong X.J."/>
            <person name="Ran P.X."/>
            <person name="Zhong N.S."/>
            <person name="Liu Z.G."/>
            <person name="Tsui S.K.W."/>
        </authorList>
    </citation>
    <scope>NUCLEOTIDE SEQUENCE</scope>
    <source>
        <strain evidence="2">Derf</strain>
        <tissue evidence="2">Whole organism</tissue>
    </source>
</reference>
<dbReference type="AlphaFoldDB" id="A0A922I4Z7"/>
<comment type="caution">
    <text evidence="2">The sequence shown here is derived from an EMBL/GenBank/DDBJ whole genome shotgun (WGS) entry which is preliminary data.</text>
</comment>
<keyword evidence="1" id="KW-0812">Transmembrane</keyword>
<evidence type="ECO:0000313" key="3">
    <source>
        <dbReference type="Proteomes" id="UP000790347"/>
    </source>
</evidence>
<gene>
    <name evidence="2" type="ORF">DERF_006188</name>
</gene>